<dbReference type="Proteomes" id="UP001557470">
    <property type="component" value="Unassembled WGS sequence"/>
</dbReference>
<dbReference type="AlphaFoldDB" id="A0ABD0X7R8"/>
<accession>A0ABD0X7R8</accession>
<evidence type="ECO:0000256" key="1">
    <source>
        <dbReference type="SAM" id="MobiDB-lite"/>
    </source>
</evidence>
<keyword evidence="3" id="KW-1185">Reference proteome</keyword>
<organism evidence="2 3">
    <name type="scientific">Umbra pygmaea</name>
    <name type="common">Eastern mudminnow</name>
    <dbReference type="NCBI Taxonomy" id="75934"/>
    <lineage>
        <taxon>Eukaryota</taxon>
        <taxon>Metazoa</taxon>
        <taxon>Chordata</taxon>
        <taxon>Craniata</taxon>
        <taxon>Vertebrata</taxon>
        <taxon>Euteleostomi</taxon>
        <taxon>Actinopterygii</taxon>
        <taxon>Neopterygii</taxon>
        <taxon>Teleostei</taxon>
        <taxon>Protacanthopterygii</taxon>
        <taxon>Esociformes</taxon>
        <taxon>Umbridae</taxon>
        <taxon>Umbra</taxon>
    </lineage>
</organism>
<gene>
    <name evidence="2" type="ORF">UPYG_G00053730</name>
</gene>
<protein>
    <recommendedName>
        <fullName evidence="4">PiggyBac transposable element-derived protein domain-containing protein</fullName>
    </recommendedName>
</protein>
<reference evidence="2 3" key="1">
    <citation type="submission" date="2024-06" db="EMBL/GenBank/DDBJ databases">
        <authorList>
            <person name="Pan Q."/>
            <person name="Wen M."/>
            <person name="Jouanno E."/>
            <person name="Zahm M."/>
            <person name="Klopp C."/>
            <person name="Cabau C."/>
            <person name="Louis A."/>
            <person name="Berthelot C."/>
            <person name="Parey E."/>
            <person name="Roest Crollius H."/>
            <person name="Montfort J."/>
            <person name="Robinson-Rechavi M."/>
            <person name="Bouchez O."/>
            <person name="Lampietro C."/>
            <person name="Lopez Roques C."/>
            <person name="Donnadieu C."/>
            <person name="Postlethwait J."/>
            <person name="Bobe J."/>
            <person name="Verreycken H."/>
            <person name="Guiguen Y."/>
        </authorList>
    </citation>
    <scope>NUCLEOTIDE SEQUENCE [LARGE SCALE GENOMIC DNA]</scope>
    <source>
        <strain evidence="2">Up_M1</strain>
        <tissue evidence="2">Testis</tissue>
    </source>
</reference>
<comment type="caution">
    <text evidence="2">The sequence shown here is derived from an EMBL/GenBank/DDBJ whole genome shotgun (WGS) entry which is preliminary data.</text>
</comment>
<feature type="region of interest" description="Disordered" evidence="1">
    <location>
        <begin position="101"/>
        <end position="147"/>
    </location>
</feature>
<evidence type="ECO:0000313" key="2">
    <source>
        <dbReference type="EMBL" id="KAL1005038.1"/>
    </source>
</evidence>
<evidence type="ECO:0008006" key="4">
    <source>
        <dbReference type="Google" id="ProtNLM"/>
    </source>
</evidence>
<sequence length="289" mass="33383">MSSPNSASVKEVDWTEKHFSGQDVVVTDERDRAVKRKRNAFRIKTEKDYVFITVKKEQIFKEENEEFKVNAEDFSVKEEEDKFVEDITVKEEITHFRVKEEEANAQVDEDPTILSSSKKHSPTKALARQPDESWTTCVPADSDSDDEDLLLREDESDSDNIDEDYRIQGPTLASKGDYYSVVNSFLLHKELHKNNPTKSYSLKMFREKLLVEMLYFAKVCEPNTSPQPAPISCMPEYIGDDGTKARKHCKRCLNAGNSKVKTPVHCRKCQVHLCLTSQRNCFRDWHDSM</sequence>
<name>A0ABD0X7R8_UMBPY</name>
<proteinExistence type="predicted"/>
<evidence type="ECO:0000313" key="3">
    <source>
        <dbReference type="Proteomes" id="UP001557470"/>
    </source>
</evidence>
<dbReference type="EMBL" id="JAGEUA010000002">
    <property type="protein sequence ID" value="KAL1005038.1"/>
    <property type="molecule type" value="Genomic_DNA"/>
</dbReference>